<evidence type="ECO:0000313" key="2">
    <source>
        <dbReference type="Proteomes" id="UP000187209"/>
    </source>
</evidence>
<proteinExistence type="predicted"/>
<protein>
    <submittedName>
        <fullName evidence="1">Uncharacterized protein</fullName>
    </submittedName>
</protein>
<accession>A0A1R2ASM6</accession>
<comment type="caution">
    <text evidence="1">The sequence shown here is derived from an EMBL/GenBank/DDBJ whole genome shotgun (WGS) entry which is preliminary data.</text>
</comment>
<name>A0A1R2ASM6_9CILI</name>
<sequence>MKKKCPSLKEDLSLVATRIRTKNVHSLISPPNFDGNHGLINESHLVSNQNPNMTLNVRDLIRIRDVKPRKSLSQKKLEEISLTTEKKELKKSSIIIDSLEKCRSIFDKIIEKDKKYGHLLKQIKEVYEKELEKKPTPTYEKIHISSISKDPKRIEESDHLSVLTKSSSKTKSQSFLKVAHPIKFPIRNMLKKDSGSTADTVHISPKGIIPELSLGSIQKSDFHDEFMSNYENFSESWRKLISNTGQPDKKDQK</sequence>
<evidence type="ECO:0000313" key="1">
    <source>
        <dbReference type="EMBL" id="OMJ67518.1"/>
    </source>
</evidence>
<gene>
    <name evidence="1" type="ORF">SteCoe_35297</name>
</gene>
<keyword evidence="2" id="KW-1185">Reference proteome</keyword>
<organism evidence="1 2">
    <name type="scientific">Stentor coeruleus</name>
    <dbReference type="NCBI Taxonomy" id="5963"/>
    <lineage>
        <taxon>Eukaryota</taxon>
        <taxon>Sar</taxon>
        <taxon>Alveolata</taxon>
        <taxon>Ciliophora</taxon>
        <taxon>Postciliodesmatophora</taxon>
        <taxon>Heterotrichea</taxon>
        <taxon>Heterotrichida</taxon>
        <taxon>Stentoridae</taxon>
        <taxon>Stentor</taxon>
    </lineage>
</organism>
<dbReference type="Proteomes" id="UP000187209">
    <property type="component" value="Unassembled WGS sequence"/>
</dbReference>
<dbReference type="EMBL" id="MPUH01001482">
    <property type="protein sequence ID" value="OMJ67518.1"/>
    <property type="molecule type" value="Genomic_DNA"/>
</dbReference>
<reference evidence="1 2" key="1">
    <citation type="submission" date="2016-11" db="EMBL/GenBank/DDBJ databases">
        <title>The macronuclear genome of Stentor coeruleus: a giant cell with tiny introns.</title>
        <authorList>
            <person name="Slabodnick M."/>
            <person name="Ruby J.G."/>
            <person name="Reiff S.B."/>
            <person name="Swart E.C."/>
            <person name="Gosai S."/>
            <person name="Prabakaran S."/>
            <person name="Witkowska E."/>
            <person name="Larue G.E."/>
            <person name="Fisher S."/>
            <person name="Freeman R.M."/>
            <person name="Gunawardena J."/>
            <person name="Chu W."/>
            <person name="Stover N.A."/>
            <person name="Gregory B.D."/>
            <person name="Nowacki M."/>
            <person name="Derisi J."/>
            <person name="Roy S.W."/>
            <person name="Marshall W.F."/>
            <person name="Sood P."/>
        </authorList>
    </citation>
    <scope>NUCLEOTIDE SEQUENCE [LARGE SCALE GENOMIC DNA]</scope>
    <source>
        <strain evidence="1">WM001</strain>
    </source>
</reference>
<dbReference type="AlphaFoldDB" id="A0A1R2ASM6"/>